<feature type="compositionally biased region" description="Low complexity" evidence="1">
    <location>
        <begin position="257"/>
        <end position="269"/>
    </location>
</feature>
<dbReference type="OrthoDB" id="5944342at2"/>
<keyword evidence="2" id="KW-0732">Signal</keyword>
<feature type="chain" id="PRO_5022998277" description="Adhesin" evidence="2">
    <location>
        <begin position="22"/>
        <end position="277"/>
    </location>
</feature>
<gene>
    <name evidence="3" type="ORF">FZO89_15895</name>
</gene>
<evidence type="ECO:0000256" key="1">
    <source>
        <dbReference type="SAM" id="MobiDB-lite"/>
    </source>
</evidence>
<comment type="caution">
    <text evidence="3">The sequence shown here is derived from an EMBL/GenBank/DDBJ whole genome shotgun (WGS) entry which is preliminary data.</text>
</comment>
<keyword evidence="4" id="KW-1185">Reference proteome</keyword>
<feature type="signal peptide" evidence="2">
    <location>
        <begin position="1"/>
        <end position="21"/>
    </location>
</feature>
<accession>A0A5D4XGC3</accession>
<dbReference type="Proteomes" id="UP000324973">
    <property type="component" value="Unassembled WGS sequence"/>
</dbReference>
<sequence length="277" mass="28055">MTRPATLALLLLAAASAPVLADDKCRHSAPRSLDLDLEGVTAVMFHVGPHNLRVDASASATGAVRGRACASDADRLDALTLTQERSGGKLIVRLEHDNDWSGLTLGNRYAYMTLEASVPAELMVQLDVGSGDGRVDGASAVSADVGSGDVEVFRTRGRVTAQVGSGDILVDDAGELRVLSIGSGDVEAEDLRGDVEVGSIGSGDFSLARATGNVTIRSIGSGDAELTDVGGSVSLGSIGSGDLDVTGVGGDLTVSSVGSGDVDHSGVTGTVSLPRKR</sequence>
<evidence type="ECO:0000313" key="4">
    <source>
        <dbReference type="Proteomes" id="UP000324973"/>
    </source>
</evidence>
<protein>
    <recommendedName>
        <fullName evidence="5">Adhesin</fullName>
    </recommendedName>
</protein>
<evidence type="ECO:0000313" key="3">
    <source>
        <dbReference type="EMBL" id="TYT23706.1"/>
    </source>
</evidence>
<organism evidence="3 4">
    <name type="scientific">Luteimonas viscosa</name>
    <dbReference type="NCBI Taxonomy" id="1132694"/>
    <lineage>
        <taxon>Bacteria</taxon>
        <taxon>Pseudomonadati</taxon>
        <taxon>Pseudomonadota</taxon>
        <taxon>Gammaproteobacteria</taxon>
        <taxon>Lysobacterales</taxon>
        <taxon>Lysobacteraceae</taxon>
        <taxon>Luteimonas</taxon>
    </lineage>
</organism>
<feature type="region of interest" description="Disordered" evidence="1">
    <location>
        <begin position="257"/>
        <end position="277"/>
    </location>
</feature>
<name>A0A5D4XGC3_9GAMM</name>
<reference evidence="3 4" key="1">
    <citation type="submission" date="2019-08" db="EMBL/GenBank/DDBJ databases">
        <title>Luteimonas viscosus sp. nov., isolated from soil of a sunflower field.</title>
        <authorList>
            <person name="Jianli Z."/>
            <person name="Ying Z."/>
        </authorList>
    </citation>
    <scope>NUCLEOTIDE SEQUENCE [LARGE SCALE GENOMIC DNA]</scope>
    <source>
        <strain evidence="3 4">XBU10</strain>
    </source>
</reference>
<evidence type="ECO:0000256" key="2">
    <source>
        <dbReference type="SAM" id="SignalP"/>
    </source>
</evidence>
<evidence type="ECO:0008006" key="5">
    <source>
        <dbReference type="Google" id="ProtNLM"/>
    </source>
</evidence>
<proteinExistence type="predicted"/>
<dbReference type="Gene3D" id="2.160.20.120">
    <property type="match status" value="1"/>
</dbReference>
<dbReference type="RefSeq" id="WP_149104402.1">
    <property type="nucleotide sequence ID" value="NZ_VTFT01000002.1"/>
</dbReference>
<dbReference type="AlphaFoldDB" id="A0A5D4XGC3"/>
<dbReference type="EMBL" id="VTFT01000002">
    <property type="protein sequence ID" value="TYT23706.1"/>
    <property type="molecule type" value="Genomic_DNA"/>
</dbReference>